<feature type="compositionally biased region" description="Low complexity" evidence="1">
    <location>
        <begin position="483"/>
        <end position="496"/>
    </location>
</feature>
<dbReference type="EMBL" id="CAWUHD010000001">
    <property type="protein sequence ID" value="CAK7208113.1"/>
    <property type="molecule type" value="Genomic_DNA"/>
</dbReference>
<feature type="compositionally biased region" description="Low complexity" evidence="1">
    <location>
        <begin position="23"/>
        <end position="40"/>
    </location>
</feature>
<dbReference type="InterPro" id="IPR051506">
    <property type="entry name" value="ATOS_Transcription_Regulators"/>
</dbReference>
<feature type="compositionally biased region" description="Basic and acidic residues" evidence="1">
    <location>
        <begin position="531"/>
        <end position="540"/>
    </location>
</feature>
<feature type="region of interest" description="Disordered" evidence="1">
    <location>
        <begin position="145"/>
        <end position="198"/>
    </location>
</feature>
<feature type="region of interest" description="Disordered" evidence="1">
    <location>
        <begin position="225"/>
        <end position="286"/>
    </location>
</feature>
<feature type="compositionally biased region" description="Low complexity" evidence="1">
    <location>
        <begin position="226"/>
        <end position="238"/>
    </location>
</feature>
<dbReference type="InterPro" id="IPR033473">
    <property type="entry name" value="Atos-like_C"/>
</dbReference>
<evidence type="ECO:0000259" key="2">
    <source>
        <dbReference type="SMART" id="SM01177"/>
    </source>
</evidence>
<name>A0ABP0AJT2_9PEZI</name>
<feature type="compositionally biased region" description="Polar residues" evidence="1">
    <location>
        <begin position="154"/>
        <end position="163"/>
    </location>
</feature>
<protein>
    <recommendedName>
        <fullName evidence="2">Atos-like conserved domain-containing protein</fullName>
    </recommendedName>
</protein>
<organism evidence="3 4">
    <name type="scientific">Sporothrix eucalyptigena</name>
    <dbReference type="NCBI Taxonomy" id="1812306"/>
    <lineage>
        <taxon>Eukaryota</taxon>
        <taxon>Fungi</taxon>
        <taxon>Dikarya</taxon>
        <taxon>Ascomycota</taxon>
        <taxon>Pezizomycotina</taxon>
        <taxon>Sordariomycetes</taxon>
        <taxon>Sordariomycetidae</taxon>
        <taxon>Ophiostomatales</taxon>
        <taxon>Ophiostomataceae</taxon>
        <taxon>Sporothrix</taxon>
    </lineage>
</organism>
<feature type="compositionally biased region" description="Polar residues" evidence="1">
    <location>
        <begin position="498"/>
        <end position="509"/>
    </location>
</feature>
<dbReference type="Proteomes" id="UP001642482">
    <property type="component" value="Unassembled WGS sequence"/>
</dbReference>
<dbReference type="SMART" id="SM01177">
    <property type="entry name" value="DUF4210"/>
    <property type="match status" value="1"/>
</dbReference>
<dbReference type="InterPro" id="IPR025261">
    <property type="entry name" value="Atos-like_cons_dom"/>
</dbReference>
<evidence type="ECO:0000313" key="4">
    <source>
        <dbReference type="Proteomes" id="UP001642482"/>
    </source>
</evidence>
<sequence>MSEESIRTDLCEGPLPNSPPLPRSFASRPSPASEALQATAMPPPPQTPPVWDSLGQVTDRAELIERIKRGESPTWIPNRHLESLYHTRSPIQSPRPPSAGTPTTASTLLPAADITPERIPLEAHDHDAEASARLEDGMNIERPRSALHSGDFTHGNSTGNSSRRQSRLSDKTEIRTTKTSLPATTAADISPSPWVATSPPRHYTPFSFDYRSPPTSSLAEFGVFRSSGPSPSSSISSSFVYKPPTSPLVQSQSNDDNEDASNGAVPMNNIDIALGGSPTNRSGNMRPGTRRHTMAFPHYRHSQSSPYSVPIISHPLSRQSPAGARRESTFPYQAHQPRRSLSTINYNPDHQPSFNSVSTPQTPFPTRSRRPSFTLDTSPLQHASMVGSYEESILRGRMSTTPSKPLDFLAQIGVLGLGAKCKPSLRCPAHVTLPFSAVFYSYATTSYGRSKAEDGPSPYVGMVDLENGLPNSGSDQRSKRKAMMSSRRMASRTRMALTTESGTNNTTNAEEAKETSHRGEGLPGGEDTAMEDMHVERLDLSDTEAQKPTVSTSRSHKRRPHGLKAPPGGSYRIPEQGQLQIIIKNQNKTAVKLFLIPYDLTDMEPGTKTFIRQRSYSAGPIIDNLPATSETGSDRPILRYLIHLHICCPSRGRYYLYKSIRVVFANRVPDGKEKLRNEITFPEPLYSPYKPIRVMHPTPSYAAGSGLGAALAAEKAYRRRSSGFSFSAHGVSQAFDPFGIQHPPVPAIPSMSNLPKPAVSSRSWSNHELVGSPSFGQAGDNTLDGQLLGFTTTRQANDTESTTKEEESSGSGSTETTVVMSSAPPLYKKLSKGDIGYGGNAFVSGSPAACEGLLSQRLRSLGVEKAATSGQPPKEETTDI</sequence>
<dbReference type="Pfam" id="PF13889">
    <property type="entry name" value="Chromosome_seg"/>
    <property type="match status" value="1"/>
</dbReference>
<gene>
    <name evidence="3" type="ORF">SEUCBS140593_000038</name>
</gene>
<feature type="compositionally biased region" description="Basic and acidic residues" evidence="1">
    <location>
        <begin position="510"/>
        <end position="520"/>
    </location>
</feature>
<feature type="compositionally biased region" description="Polar residues" evidence="1">
    <location>
        <begin position="339"/>
        <end position="365"/>
    </location>
</feature>
<feature type="domain" description="Atos-like conserved" evidence="2">
    <location>
        <begin position="385"/>
        <end position="460"/>
    </location>
</feature>
<dbReference type="PANTHER" id="PTHR13199">
    <property type="entry name" value="GH03947P"/>
    <property type="match status" value="1"/>
</dbReference>
<evidence type="ECO:0000313" key="3">
    <source>
        <dbReference type="EMBL" id="CAK7208113.1"/>
    </source>
</evidence>
<evidence type="ECO:0000256" key="1">
    <source>
        <dbReference type="SAM" id="MobiDB-lite"/>
    </source>
</evidence>
<dbReference type="Pfam" id="PF13915">
    <property type="entry name" value="DUF4210"/>
    <property type="match status" value="1"/>
</dbReference>
<feature type="compositionally biased region" description="Basic and acidic residues" evidence="1">
    <location>
        <begin position="167"/>
        <end position="176"/>
    </location>
</feature>
<keyword evidence="4" id="KW-1185">Reference proteome</keyword>
<feature type="compositionally biased region" description="Basic and acidic residues" evidence="1">
    <location>
        <begin position="1"/>
        <end position="10"/>
    </location>
</feature>
<feature type="region of interest" description="Disordered" evidence="1">
    <location>
        <begin position="792"/>
        <end position="820"/>
    </location>
</feature>
<dbReference type="PANTHER" id="PTHR13199:SF11">
    <property type="entry name" value="PROTEIN ATOSSA"/>
    <property type="match status" value="1"/>
</dbReference>
<proteinExistence type="predicted"/>
<accession>A0ABP0AJT2</accession>
<reference evidence="3 4" key="1">
    <citation type="submission" date="2024-01" db="EMBL/GenBank/DDBJ databases">
        <authorList>
            <person name="Allen C."/>
            <person name="Tagirdzhanova G."/>
        </authorList>
    </citation>
    <scope>NUCLEOTIDE SEQUENCE [LARGE SCALE GENOMIC DNA]</scope>
</reference>
<comment type="caution">
    <text evidence="3">The sequence shown here is derived from an EMBL/GenBank/DDBJ whole genome shotgun (WGS) entry which is preliminary data.</text>
</comment>
<feature type="region of interest" description="Disordered" evidence="1">
    <location>
        <begin position="1"/>
        <end position="55"/>
    </location>
</feature>
<feature type="region of interest" description="Disordered" evidence="1">
    <location>
        <begin position="464"/>
        <end position="571"/>
    </location>
</feature>
<feature type="region of interest" description="Disordered" evidence="1">
    <location>
        <begin position="316"/>
        <end position="376"/>
    </location>
</feature>